<comment type="function">
    <text evidence="4">Functions in the N-end rule pathway of protein degradation where it conjugates Leu, Phe and, less efficiently, Met from aminoacyl-tRNAs to the N-termini of proteins containing an N-terminal arginine or lysine.</text>
</comment>
<dbReference type="InterPro" id="IPR016181">
    <property type="entry name" value="Acyl_CoA_acyltransferase"/>
</dbReference>
<dbReference type="RefSeq" id="WP_067676878.1">
    <property type="nucleotide sequence ID" value="NZ_CP016591.1"/>
</dbReference>
<keyword evidence="6" id="KW-1185">Reference proteome</keyword>
<evidence type="ECO:0000256" key="3">
    <source>
        <dbReference type="ARBA" id="ARBA00023315"/>
    </source>
</evidence>
<evidence type="ECO:0000313" key="5">
    <source>
        <dbReference type="EMBL" id="ANY19454.1"/>
    </source>
</evidence>
<dbReference type="HAMAP" id="MF_00688">
    <property type="entry name" value="Leu_Phe_trans"/>
    <property type="match status" value="1"/>
</dbReference>
<dbReference type="GO" id="GO:0030163">
    <property type="term" value="P:protein catabolic process"/>
    <property type="evidence" value="ECO:0007669"/>
    <property type="project" value="UniProtKB-UniRule"/>
</dbReference>
<reference evidence="5 6" key="1">
    <citation type="submission" date="2016-07" db="EMBL/GenBank/DDBJ databases">
        <title>Complete genome sequence of Altererythrobacter dongtanensis KCTC 22672, a type strain with esterase isolated from tidal flat.</title>
        <authorList>
            <person name="Cheng H."/>
            <person name="Wu Y.-H."/>
            <person name="Zhou P."/>
            <person name="Huo Y.-Y."/>
            <person name="Wang C.-S."/>
            <person name="Xu X.-W."/>
        </authorList>
    </citation>
    <scope>NUCLEOTIDE SEQUENCE [LARGE SCALE GENOMIC DNA]</scope>
    <source>
        <strain evidence="5 6">KCTC 22672</strain>
    </source>
</reference>
<keyword evidence="1 4" id="KW-0963">Cytoplasm</keyword>
<comment type="catalytic activity">
    <reaction evidence="4">
        <text>N-terminal L-lysyl-[protein] + L-leucyl-tRNA(Leu) = N-terminal L-leucyl-L-lysyl-[protein] + tRNA(Leu) + H(+)</text>
        <dbReference type="Rhea" id="RHEA:12340"/>
        <dbReference type="Rhea" id="RHEA-COMP:9613"/>
        <dbReference type="Rhea" id="RHEA-COMP:9622"/>
        <dbReference type="Rhea" id="RHEA-COMP:12670"/>
        <dbReference type="Rhea" id="RHEA-COMP:12671"/>
        <dbReference type="ChEBI" id="CHEBI:15378"/>
        <dbReference type="ChEBI" id="CHEBI:65249"/>
        <dbReference type="ChEBI" id="CHEBI:78442"/>
        <dbReference type="ChEBI" id="CHEBI:78494"/>
        <dbReference type="ChEBI" id="CHEBI:133043"/>
        <dbReference type="EC" id="2.3.2.6"/>
    </reaction>
</comment>
<name>A0A1B2ABH4_9SPHN</name>
<keyword evidence="3 4" id="KW-0012">Acyltransferase</keyword>
<dbReference type="InterPro" id="IPR042203">
    <property type="entry name" value="Leu/Phe-tRNA_Trfase_C"/>
</dbReference>
<dbReference type="PATRIC" id="fig|692370.5.peg.944"/>
<dbReference type="Pfam" id="PF03588">
    <property type="entry name" value="Leu_Phe_trans"/>
    <property type="match status" value="1"/>
</dbReference>
<comment type="subcellular location">
    <subcellularLocation>
        <location evidence="4">Cytoplasm</location>
    </subcellularLocation>
</comment>
<evidence type="ECO:0000256" key="2">
    <source>
        <dbReference type="ARBA" id="ARBA00022679"/>
    </source>
</evidence>
<dbReference type="Proteomes" id="UP000092932">
    <property type="component" value="Chromosome"/>
</dbReference>
<evidence type="ECO:0000313" key="6">
    <source>
        <dbReference type="Proteomes" id="UP000092932"/>
    </source>
</evidence>
<evidence type="ECO:0000256" key="4">
    <source>
        <dbReference type="HAMAP-Rule" id="MF_00688"/>
    </source>
</evidence>
<dbReference type="PANTHER" id="PTHR30098:SF2">
    <property type="entry name" value="LEUCYL_PHENYLALANYL-TRNA--PROTEIN TRANSFERASE"/>
    <property type="match status" value="1"/>
</dbReference>
<dbReference type="OrthoDB" id="9790282at2"/>
<dbReference type="GO" id="GO:0005737">
    <property type="term" value="C:cytoplasm"/>
    <property type="evidence" value="ECO:0007669"/>
    <property type="project" value="UniProtKB-SubCell"/>
</dbReference>
<evidence type="ECO:0000256" key="1">
    <source>
        <dbReference type="ARBA" id="ARBA00022490"/>
    </source>
</evidence>
<dbReference type="AlphaFoldDB" id="A0A1B2ABH4"/>
<accession>A0A1B2ABH4</accession>
<dbReference type="PANTHER" id="PTHR30098">
    <property type="entry name" value="LEUCYL/PHENYLALANYL-TRNA--PROTEIN TRANSFERASE"/>
    <property type="match status" value="1"/>
</dbReference>
<gene>
    <name evidence="4 5" type="primary">aat</name>
    <name evidence="5" type="ORF">A6F68_00928</name>
</gene>
<proteinExistence type="inferred from homology"/>
<dbReference type="EMBL" id="CP016591">
    <property type="protein sequence ID" value="ANY19454.1"/>
    <property type="molecule type" value="Genomic_DNA"/>
</dbReference>
<dbReference type="SUPFAM" id="SSF55729">
    <property type="entry name" value="Acyl-CoA N-acyltransferases (Nat)"/>
    <property type="match status" value="1"/>
</dbReference>
<dbReference type="NCBIfam" id="TIGR00667">
    <property type="entry name" value="aat"/>
    <property type="match status" value="1"/>
</dbReference>
<dbReference type="InterPro" id="IPR004616">
    <property type="entry name" value="Leu/Phe-tRNA_Trfase"/>
</dbReference>
<dbReference type="KEGG" id="ado:A6F68_00928"/>
<sequence length="236" mass="25558">MHAPAPPLIPSDLLLLAYRNGIFPMADSRDDPEVFWVEPRRRAILPLDGFRLSKSLAKVIRQDRFQVTCDAAFDRVIAACAEPRPGHPESWISGRIMSSYRMLHEEGHAHSIECWMGDELVGGLYGVGFGRVFCGESMFSRADDASKVALAWLVALMRRSGGRLLDCQFMTEHLASLGAVEIAQSRYVALLGEASADGEGAGAAPLPEAFGALLAESEAGGFPPSKLILQSLTQTS</sequence>
<dbReference type="FunFam" id="3.40.630.70:FF:000001">
    <property type="entry name" value="Leucyl/phenylalanyl-tRNA--protein transferase"/>
    <property type="match status" value="1"/>
</dbReference>
<comment type="catalytic activity">
    <reaction evidence="4">
        <text>N-terminal L-arginyl-[protein] + L-leucyl-tRNA(Leu) = N-terminal L-leucyl-L-arginyl-[protein] + tRNA(Leu) + H(+)</text>
        <dbReference type="Rhea" id="RHEA:50416"/>
        <dbReference type="Rhea" id="RHEA-COMP:9613"/>
        <dbReference type="Rhea" id="RHEA-COMP:9622"/>
        <dbReference type="Rhea" id="RHEA-COMP:12672"/>
        <dbReference type="Rhea" id="RHEA-COMP:12673"/>
        <dbReference type="ChEBI" id="CHEBI:15378"/>
        <dbReference type="ChEBI" id="CHEBI:64719"/>
        <dbReference type="ChEBI" id="CHEBI:78442"/>
        <dbReference type="ChEBI" id="CHEBI:78494"/>
        <dbReference type="ChEBI" id="CHEBI:133044"/>
        <dbReference type="EC" id="2.3.2.6"/>
    </reaction>
</comment>
<dbReference type="EC" id="2.3.2.6" evidence="4"/>
<keyword evidence="2 4" id="KW-0808">Transferase</keyword>
<comment type="similarity">
    <text evidence="4">Belongs to the L/F-transferase family.</text>
</comment>
<organism evidence="5 6">
    <name type="scientific">Tsuneonella dongtanensis</name>
    <dbReference type="NCBI Taxonomy" id="692370"/>
    <lineage>
        <taxon>Bacteria</taxon>
        <taxon>Pseudomonadati</taxon>
        <taxon>Pseudomonadota</taxon>
        <taxon>Alphaproteobacteria</taxon>
        <taxon>Sphingomonadales</taxon>
        <taxon>Erythrobacteraceae</taxon>
        <taxon>Tsuneonella</taxon>
    </lineage>
</organism>
<comment type="catalytic activity">
    <reaction evidence="4">
        <text>L-phenylalanyl-tRNA(Phe) + an N-terminal L-alpha-aminoacyl-[protein] = an N-terminal L-phenylalanyl-L-alpha-aminoacyl-[protein] + tRNA(Phe)</text>
        <dbReference type="Rhea" id="RHEA:43632"/>
        <dbReference type="Rhea" id="RHEA-COMP:9668"/>
        <dbReference type="Rhea" id="RHEA-COMP:9699"/>
        <dbReference type="Rhea" id="RHEA-COMP:10636"/>
        <dbReference type="Rhea" id="RHEA-COMP:10637"/>
        <dbReference type="ChEBI" id="CHEBI:78442"/>
        <dbReference type="ChEBI" id="CHEBI:78531"/>
        <dbReference type="ChEBI" id="CHEBI:78597"/>
        <dbReference type="ChEBI" id="CHEBI:83561"/>
        <dbReference type="EC" id="2.3.2.6"/>
    </reaction>
</comment>
<dbReference type="Gene3D" id="3.40.630.70">
    <property type="entry name" value="Leucyl/phenylalanyl-tRNA-protein transferase, C-terminal domain"/>
    <property type="match status" value="1"/>
</dbReference>
<protein>
    <recommendedName>
        <fullName evidence="4">Leucyl/phenylalanyl-tRNA--protein transferase</fullName>
        <ecNumber evidence="4">2.3.2.6</ecNumber>
    </recommendedName>
    <alternativeName>
        <fullName evidence="4">L/F-transferase</fullName>
    </alternativeName>
    <alternativeName>
        <fullName evidence="4">Leucyltransferase</fullName>
    </alternativeName>
    <alternativeName>
        <fullName evidence="4">Phenyalanyltransferase</fullName>
    </alternativeName>
</protein>
<dbReference type="GO" id="GO:0008914">
    <property type="term" value="F:leucyl-tRNA--protein transferase activity"/>
    <property type="evidence" value="ECO:0007669"/>
    <property type="project" value="UniProtKB-UniRule"/>
</dbReference>